<feature type="domain" description="L-asparaginase N-terminal" evidence="6">
    <location>
        <begin position="8"/>
        <end position="200"/>
    </location>
</feature>
<comment type="caution">
    <text evidence="8">The sequence shown here is derived from an EMBL/GenBank/DDBJ whole genome shotgun (WGS) entry which is preliminary data.</text>
</comment>
<dbReference type="SUPFAM" id="SSF53774">
    <property type="entry name" value="Glutaminase/Asparaginase"/>
    <property type="match status" value="1"/>
</dbReference>
<feature type="binding site" evidence="4">
    <location>
        <begin position="97"/>
        <end position="98"/>
    </location>
    <ligand>
        <name>substrate</name>
    </ligand>
</feature>
<dbReference type="PRINTS" id="PR00139">
    <property type="entry name" value="ASNGLNASE"/>
</dbReference>
<reference evidence="8" key="1">
    <citation type="submission" date="2020-10" db="EMBL/GenBank/DDBJ databases">
        <authorList>
            <person name="Gilroy R."/>
        </authorList>
    </citation>
    <scope>NUCLEOTIDE SEQUENCE</scope>
    <source>
        <strain evidence="8">2830</strain>
    </source>
</reference>
<dbReference type="AlphaFoldDB" id="A0A9D1HKS4"/>
<evidence type="ECO:0000256" key="2">
    <source>
        <dbReference type="ARBA" id="ARBA00022801"/>
    </source>
</evidence>
<dbReference type="Gene3D" id="3.40.50.1170">
    <property type="entry name" value="L-asparaginase, N-terminal domain"/>
    <property type="match status" value="1"/>
</dbReference>
<dbReference type="InterPro" id="IPR037152">
    <property type="entry name" value="L-asparaginase_N_sf"/>
</dbReference>
<evidence type="ECO:0000256" key="5">
    <source>
        <dbReference type="RuleBase" id="RU004456"/>
    </source>
</evidence>
<dbReference type="InterPro" id="IPR040919">
    <property type="entry name" value="Asparaginase_C"/>
</dbReference>
<dbReference type="Pfam" id="PF17763">
    <property type="entry name" value="Asparaginase_C"/>
    <property type="match status" value="1"/>
</dbReference>
<reference evidence="8" key="2">
    <citation type="journal article" date="2021" name="PeerJ">
        <title>Extensive microbial diversity within the chicken gut microbiome revealed by metagenomics and culture.</title>
        <authorList>
            <person name="Gilroy R."/>
            <person name="Ravi A."/>
            <person name="Getino M."/>
            <person name="Pursley I."/>
            <person name="Horton D.L."/>
            <person name="Alikhan N.F."/>
            <person name="Baker D."/>
            <person name="Gharbi K."/>
            <person name="Hall N."/>
            <person name="Watson M."/>
            <person name="Adriaenssens E.M."/>
            <person name="Foster-Nyarko E."/>
            <person name="Jarju S."/>
            <person name="Secka A."/>
            <person name="Antonio M."/>
            <person name="Oren A."/>
            <person name="Chaudhuri R.R."/>
            <person name="La Ragione R."/>
            <person name="Hildebrand F."/>
            <person name="Pallen M.J."/>
        </authorList>
    </citation>
    <scope>NUCLEOTIDE SEQUENCE</scope>
    <source>
        <strain evidence="8">2830</strain>
    </source>
</reference>
<dbReference type="Gene3D" id="3.40.50.40">
    <property type="match status" value="1"/>
</dbReference>
<evidence type="ECO:0000256" key="3">
    <source>
        <dbReference type="PIRSR" id="PIRSR001220-1"/>
    </source>
</evidence>
<dbReference type="FunFam" id="3.40.50.1170:FF:000001">
    <property type="entry name" value="L-asparaginase 2"/>
    <property type="match status" value="1"/>
</dbReference>
<dbReference type="InterPro" id="IPR036152">
    <property type="entry name" value="Asp/glu_Ase-like_sf"/>
</dbReference>
<keyword evidence="2" id="KW-0378">Hydrolase</keyword>
<gene>
    <name evidence="8" type="ORF">IAB00_00665</name>
</gene>
<dbReference type="InterPro" id="IPR027473">
    <property type="entry name" value="L-asparaginase_C"/>
</dbReference>
<dbReference type="PANTHER" id="PTHR11707:SF28">
    <property type="entry name" value="60 KDA LYSOPHOSPHOLIPASE"/>
    <property type="match status" value="1"/>
</dbReference>
<dbReference type="NCBIfam" id="TIGR00520">
    <property type="entry name" value="asnASE_II"/>
    <property type="match status" value="1"/>
</dbReference>
<evidence type="ECO:0000256" key="4">
    <source>
        <dbReference type="PIRSR" id="PIRSR001220-2"/>
    </source>
</evidence>
<proteinExistence type="inferred from homology"/>
<evidence type="ECO:0000259" key="6">
    <source>
        <dbReference type="Pfam" id="PF00710"/>
    </source>
</evidence>
<protein>
    <submittedName>
        <fullName evidence="8">Asparaginase</fullName>
    </submittedName>
</protein>
<accession>A0A9D1HKS4</accession>
<evidence type="ECO:0000313" key="9">
    <source>
        <dbReference type="Proteomes" id="UP000824124"/>
    </source>
</evidence>
<dbReference type="Pfam" id="PF00710">
    <property type="entry name" value="Asparaginase"/>
    <property type="match status" value="1"/>
</dbReference>
<dbReference type="PIRSF" id="PIRSF001220">
    <property type="entry name" value="L-ASNase_gatD"/>
    <property type="match status" value="1"/>
</dbReference>
<feature type="domain" description="Asparaginase/glutaminase C-terminal" evidence="7">
    <location>
        <begin position="222"/>
        <end position="325"/>
    </location>
</feature>
<dbReference type="GO" id="GO:0004067">
    <property type="term" value="F:asparaginase activity"/>
    <property type="evidence" value="ECO:0007669"/>
    <property type="project" value="UniProtKB-UniRule"/>
</dbReference>
<feature type="binding site" evidence="4">
    <location>
        <position position="64"/>
    </location>
    <ligand>
        <name>substrate</name>
    </ligand>
</feature>
<evidence type="ECO:0000259" key="7">
    <source>
        <dbReference type="Pfam" id="PF17763"/>
    </source>
</evidence>
<evidence type="ECO:0000256" key="1">
    <source>
        <dbReference type="ARBA" id="ARBA00010518"/>
    </source>
</evidence>
<dbReference type="GO" id="GO:0006528">
    <property type="term" value="P:asparagine metabolic process"/>
    <property type="evidence" value="ECO:0007669"/>
    <property type="project" value="InterPro"/>
</dbReference>
<name>A0A9D1HKS4_9FIRM</name>
<dbReference type="PROSITE" id="PS51732">
    <property type="entry name" value="ASN_GLN_ASE_3"/>
    <property type="match status" value="1"/>
</dbReference>
<dbReference type="CDD" id="cd08964">
    <property type="entry name" value="L-asparaginase_II"/>
    <property type="match status" value="1"/>
</dbReference>
<sequence>MIEQKKKRIYILGSGGTIAGLAPSPVDFFGYTAGAAVIDSLLHRVPEINELAEIISEDFCSIASENATPEVWLSIARRAAELLADCTVDGLVITSGTDTLEELAYFLNLTLTTQKPVVVVGAMRPLSAYGSDGPVNLYNAVAVAADDASCGKGVLVVLNDTILSARGAVKQDSCRVHTFCGGDFGTLGYVLAGTVRFFAAPCSRHTYNSEFKLSDVHDLPPVDIFYMSGGADARLLNVMADLGACGVVVAGFGNGTFSDAVGEHLNEIMGEGVVCVVTSRCQTGLTRATLSGLIAGGDFSPQKARVLLMLALACNLGNADIARCFIEY</sequence>
<dbReference type="PANTHER" id="PTHR11707">
    <property type="entry name" value="L-ASPARAGINASE"/>
    <property type="match status" value="1"/>
</dbReference>
<organism evidence="8 9">
    <name type="scientific">Candidatus Avidehalobacter gallistercoris</name>
    <dbReference type="NCBI Taxonomy" id="2840694"/>
    <lineage>
        <taxon>Bacteria</taxon>
        <taxon>Bacillati</taxon>
        <taxon>Bacillota</taxon>
        <taxon>Clostridia</taxon>
        <taxon>Eubacteriales</taxon>
        <taxon>Peptococcaceae</taxon>
        <taxon>Peptococcaceae incertae sedis</taxon>
        <taxon>Candidatus Avidehalobacter</taxon>
    </lineage>
</organism>
<comment type="similarity">
    <text evidence="1 5">Belongs to the asparaginase 1 family.</text>
</comment>
<dbReference type="InterPro" id="IPR027474">
    <property type="entry name" value="L-asparaginase_N"/>
</dbReference>
<feature type="active site" description="O-isoaspartyl threonine intermediate" evidence="3">
    <location>
        <position position="17"/>
    </location>
</feature>
<dbReference type="InterPro" id="IPR006034">
    <property type="entry name" value="Asparaginase/glutaminase-like"/>
</dbReference>
<dbReference type="PIRSF" id="PIRSF500176">
    <property type="entry name" value="L_ASNase"/>
    <property type="match status" value="1"/>
</dbReference>
<dbReference type="EMBL" id="DVMH01000004">
    <property type="protein sequence ID" value="HIU09758.1"/>
    <property type="molecule type" value="Genomic_DNA"/>
</dbReference>
<dbReference type="Proteomes" id="UP000824124">
    <property type="component" value="Unassembled WGS sequence"/>
</dbReference>
<dbReference type="InterPro" id="IPR004550">
    <property type="entry name" value="AsnASE_II"/>
</dbReference>
<evidence type="ECO:0000313" key="8">
    <source>
        <dbReference type="EMBL" id="HIU09758.1"/>
    </source>
</evidence>
<dbReference type="SMART" id="SM00870">
    <property type="entry name" value="Asparaginase"/>
    <property type="match status" value="1"/>
</dbReference>